<evidence type="ECO:0000256" key="1">
    <source>
        <dbReference type="ARBA" id="ARBA00023015"/>
    </source>
</evidence>
<dbReference type="InterPro" id="IPR001005">
    <property type="entry name" value="SANT/Myb"/>
</dbReference>
<proteinExistence type="predicted"/>
<dbReference type="AlphaFoldDB" id="A0ABD3G1E7"/>
<dbReference type="SUPFAM" id="SSF46689">
    <property type="entry name" value="Homeodomain-like"/>
    <property type="match status" value="1"/>
</dbReference>
<keyword evidence="3" id="KW-0539">Nucleus</keyword>
<gene>
    <name evidence="7" type="ORF">V7S43_003114</name>
</gene>
<reference evidence="7 8" key="1">
    <citation type="submission" date="2024-09" db="EMBL/GenBank/DDBJ databases">
        <title>Genome sequencing and assembly of Phytophthora oleae, isolate VK10A, causative agent of rot of olive drupes.</title>
        <authorList>
            <person name="Conti Taguali S."/>
            <person name="Riolo M."/>
            <person name="La Spada F."/>
            <person name="Cacciola S.O."/>
            <person name="Dionisio G."/>
        </authorList>
    </citation>
    <scope>NUCLEOTIDE SEQUENCE [LARGE SCALE GENOMIC DNA]</scope>
    <source>
        <strain evidence="7 8">VK10A</strain>
    </source>
</reference>
<name>A0ABD3G1E7_9STRA</name>
<dbReference type="Proteomes" id="UP001632037">
    <property type="component" value="Unassembled WGS sequence"/>
</dbReference>
<feature type="domain" description="HTH myb-type" evidence="6">
    <location>
        <begin position="46"/>
        <end position="101"/>
    </location>
</feature>
<dbReference type="InterPro" id="IPR006447">
    <property type="entry name" value="Myb_dom_plants"/>
</dbReference>
<organism evidence="7 8">
    <name type="scientific">Phytophthora oleae</name>
    <dbReference type="NCBI Taxonomy" id="2107226"/>
    <lineage>
        <taxon>Eukaryota</taxon>
        <taxon>Sar</taxon>
        <taxon>Stramenopiles</taxon>
        <taxon>Oomycota</taxon>
        <taxon>Peronosporomycetes</taxon>
        <taxon>Peronosporales</taxon>
        <taxon>Peronosporaceae</taxon>
        <taxon>Phytophthora</taxon>
    </lineage>
</organism>
<feature type="domain" description="Myb-like" evidence="5">
    <location>
        <begin position="46"/>
        <end position="97"/>
    </location>
</feature>
<dbReference type="PANTHER" id="PTHR12802:SF155">
    <property type="entry name" value="DEUBIQUITINASE MYSM1"/>
    <property type="match status" value="1"/>
</dbReference>
<evidence type="ECO:0000313" key="8">
    <source>
        <dbReference type="Proteomes" id="UP001632037"/>
    </source>
</evidence>
<dbReference type="EMBL" id="JBIMZQ010000004">
    <property type="protein sequence ID" value="KAL3672432.1"/>
    <property type="molecule type" value="Genomic_DNA"/>
</dbReference>
<evidence type="ECO:0000256" key="3">
    <source>
        <dbReference type="ARBA" id="ARBA00023242"/>
    </source>
</evidence>
<dbReference type="Gene3D" id="1.10.10.60">
    <property type="entry name" value="Homeodomain-like"/>
    <property type="match status" value="1"/>
</dbReference>
<dbReference type="PROSITE" id="PS50090">
    <property type="entry name" value="MYB_LIKE"/>
    <property type="match status" value="1"/>
</dbReference>
<protein>
    <recommendedName>
        <fullName evidence="9">Myb-like DNA-binding protein</fullName>
    </recommendedName>
</protein>
<keyword evidence="1" id="KW-0805">Transcription regulation</keyword>
<dbReference type="Pfam" id="PF00249">
    <property type="entry name" value="Myb_DNA-binding"/>
    <property type="match status" value="1"/>
</dbReference>
<evidence type="ECO:0000259" key="6">
    <source>
        <dbReference type="PROSITE" id="PS51294"/>
    </source>
</evidence>
<evidence type="ECO:0008006" key="9">
    <source>
        <dbReference type="Google" id="ProtNLM"/>
    </source>
</evidence>
<dbReference type="SMART" id="SM00717">
    <property type="entry name" value="SANT"/>
    <property type="match status" value="1"/>
</dbReference>
<evidence type="ECO:0000256" key="4">
    <source>
        <dbReference type="SAM" id="MobiDB-lite"/>
    </source>
</evidence>
<accession>A0ABD3G1E7</accession>
<evidence type="ECO:0000256" key="2">
    <source>
        <dbReference type="ARBA" id="ARBA00023163"/>
    </source>
</evidence>
<dbReference type="InterPro" id="IPR009057">
    <property type="entry name" value="Homeodomain-like_sf"/>
</dbReference>
<evidence type="ECO:0000259" key="5">
    <source>
        <dbReference type="PROSITE" id="PS50090"/>
    </source>
</evidence>
<sequence length="301" mass="32820">MAISDQVRSELFQTATSPSTSAADAKAIRIPTTRGGTTRGGLVPHAPGSGRGLWTPEEHLRFLEALDKFPSGPWKCIATFVGNKTARQAMTHGQKYRQKIARRRRGLKKIVRDLQFAAVEVQDNNDEQQVEAVTSNVTALSDQDFAAFVSSLDLAEELQLDAVNAAPLSDSPLVVPNATAANDPDMANFSLSELEVDVPAPPASVASDSGLPTTTAQQDVHHWVVMDRADASSEEFCTALAEAFQTGYAEAETYAFARPLPLPEQLFDEYIHEQMSLEPLVTTDPALEGLENFQFDDFELR</sequence>
<keyword evidence="8" id="KW-1185">Reference proteome</keyword>
<feature type="region of interest" description="Disordered" evidence="4">
    <location>
        <begin position="1"/>
        <end position="51"/>
    </location>
</feature>
<keyword evidence="2" id="KW-0804">Transcription</keyword>
<dbReference type="CDD" id="cd00167">
    <property type="entry name" value="SANT"/>
    <property type="match status" value="1"/>
</dbReference>
<feature type="compositionally biased region" description="Low complexity" evidence="4">
    <location>
        <begin position="14"/>
        <end position="25"/>
    </location>
</feature>
<dbReference type="InterPro" id="IPR017930">
    <property type="entry name" value="Myb_dom"/>
</dbReference>
<dbReference type="PROSITE" id="PS51294">
    <property type="entry name" value="HTH_MYB"/>
    <property type="match status" value="1"/>
</dbReference>
<comment type="caution">
    <text evidence="7">The sequence shown here is derived from an EMBL/GenBank/DDBJ whole genome shotgun (WGS) entry which is preliminary data.</text>
</comment>
<dbReference type="PANTHER" id="PTHR12802">
    <property type="entry name" value="SWI/SNF COMPLEX-RELATED"/>
    <property type="match status" value="1"/>
</dbReference>
<dbReference type="NCBIfam" id="TIGR01557">
    <property type="entry name" value="myb_SHAQKYF"/>
    <property type="match status" value="1"/>
</dbReference>
<evidence type="ECO:0000313" key="7">
    <source>
        <dbReference type="EMBL" id="KAL3672432.1"/>
    </source>
</evidence>